<dbReference type="PANTHER" id="PTHR24399:SF54">
    <property type="entry name" value="GASTRULA ZINC FINGER PROTEIN XLCGF26.1-LIKE-RELATED"/>
    <property type="match status" value="1"/>
</dbReference>
<feature type="compositionally biased region" description="Acidic residues" evidence="13">
    <location>
        <begin position="66"/>
        <end position="81"/>
    </location>
</feature>
<evidence type="ECO:0000256" key="13">
    <source>
        <dbReference type="SAM" id="MobiDB-lite"/>
    </source>
</evidence>
<keyword evidence="8" id="KW-0805">Transcription regulation</keyword>
<feature type="domain" description="C2H2-type" evidence="14">
    <location>
        <begin position="512"/>
        <end position="539"/>
    </location>
</feature>
<feature type="compositionally biased region" description="Basic and acidic residues" evidence="13">
    <location>
        <begin position="411"/>
        <end position="420"/>
    </location>
</feature>
<dbReference type="GO" id="GO:0005654">
    <property type="term" value="C:nucleoplasm"/>
    <property type="evidence" value="ECO:0007669"/>
    <property type="project" value="TreeGrafter"/>
</dbReference>
<feature type="region of interest" description="Disordered" evidence="13">
    <location>
        <begin position="360"/>
        <end position="396"/>
    </location>
</feature>
<dbReference type="AlphaFoldDB" id="A0A669DPG2"/>
<dbReference type="GO" id="GO:0001227">
    <property type="term" value="F:DNA-binding transcription repressor activity, RNA polymerase II-specific"/>
    <property type="evidence" value="ECO:0007669"/>
    <property type="project" value="TreeGrafter"/>
</dbReference>
<evidence type="ECO:0000256" key="2">
    <source>
        <dbReference type="ARBA" id="ARBA00004123"/>
    </source>
</evidence>
<evidence type="ECO:0000256" key="12">
    <source>
        <dbReference type="PROSITE-ProRule" id="PRU00042"/>
    </source>
</evidence>
<dbReference type="FunFam" id="3.30.160.60:FF:000096">
    <property type="entry name" value="Zinc finger and BTB domain-containing protein 18 isoform 1"/>
    <property type="match status" value="1"/>
</dbReference>
<feature type="domain" description="C2H2-type" evidence="14">
    <location>
        <begin position="568"/>
        <end position="595"/>
    </location>
</feature>
<evidence type="ECO:0000259" key="14">
    <source>
        <dbReference type="PROSITE" id="PS50157"/>
    </source>
</evidence>
<feature type="compositionally biased region" description="Polar residues" evidence="13">
    <location>
        <begin position="360"/>
        <end position="371"/>
    </location>
</feature>
<feature type="domain" description="C2H2-type" evidence="14">
    <location>
        <begin position="484"/>
        <end position="511"/>
    </location>
</feature>
<feature type="domain" description="C2H2-type" evidence="14">
    <location>
        <begin position="596"/>
        <end position="623"/>
    </location>
</feature>
<dbReference type="GO" id="GO:0045596">
    <property type="term" value="P:negative regulation of cell differentiation"/>
    <property type="evidence" value="ECO:0007669"/>
    <property type="project" value="UniProtKB-ARBA"/>
</dbReference>
<dbReference type="GO" id="GO:0000978">
    <property type="term" value="F:RNA polymerase II cis-regulatory region sequence-specific DNA binding"/>
    <property type="evidence" value="ECO:0007669"/>
    <property type="project" value="TreeGrafter"/>
</dbReference>
<reference evidence="16" key="1">
    <citation type="submission" date="2012-01" db="EMBL/GenBank/DDBJ databases">
        <title>The Genome Sequence of Oreochromis niloticus (Nile Tilapia).</title>
        <authorList>
            <consortium name="Broad Institute Genome Assembly Team"/>
            <consortium name="Broad Institute Sequencing Platform"/>
            <person name="Di Palma F."/>
            <person name="Johnson J."/>
            <person name="Lander E.S."/>
            <person name="Lindblad-Toh K."/>
        </authorList>
    </citation>
    <scope>NUCLEOTIDE SEQUENCE [LARGE SCALE GENOMIC DNA]</scope>
</reference>
<dbReference type="FunFam" id="3.30.160.60:FF:000912">
    <property type="entry name" value="Zinc finger protein 660"/>
    <property type="match status" value="1"/>
</dbReference>
<evidence type="ECO:0000256" key="11">
    <source>
        <dbReference type="ARBA" id="ARBA00023242"/>
    </source>
</evidence>
<dbReference type="FunFam" id="3.30.160.60:FF:002452">
    <property type="entry name" value="zinc finger protein 142 isoform X4"/>
    <property type="match status" value="2"/>
</dbReference>
<accession>A0A669DPG2</accession>
<keyword evidence="11" id="KW-0539">Nucleus</keyword>
<dbReference type="PROSITE" id="PS50157">
    <property type="entry name" value="ZINC_FINGER_C2H2_2"/>
    <property type="match status" value="8"/>
</dbReference>
<dbReference type="GeneTree" id="ENSGT00940000154411"/>
<evidence type="ECO:0000313" key="15">
    <source>
        <dbReference type="Ensembl" id="ENSONIP00000061293.1"/>
    </source>
</evidence>
<keyword evidence="9" id="KW-0238">DNA-binding</keyword>
<dbReference type="Pfam" id="PF00096">
    <property type="entry name" value="zf-C2H2"/>
    <property type="match status" value="7"/>
</dbReference>
<protein>
    <submittedName>
        <fullName evidence="15">Zinc finger protein 2 homolog</fullName>
    </submittedName>
</protein>
<dbReference type="GO" id="GO:0002682">
    <property type="term" value="P:regulation of immune system process"/>
    <property type="evidence" value="ECO:0007669"/>
    <property type="project" value="TreeGrafter"/>
</dbReference>
<evidence type="ECO:0000256" key="5">
    <source>
        <dbReference type="ARBA" id="ARBA00022737"/>
    </source>
</evidence>
<dbReference type="PANTHER" id="PTHR24399">
    <property type="entry name" value="ZINC FINGER AND BTB DOMAIN-CONTAINING"/>
    <property type="match status" value="1"/>
</dbReference>
<feature type="domain" description="C2H2-type" evidence="14">
    <location>
        <begin position="540"/>
        <end position="567"/>
    </location>
</feature>
<dbReference type="FunFam" id="3.30.160.60:FF:000557">
    <property type="entry name" value="zinc finger and SCAN domain-containing protein 29"/>
    <property type="match status" value="1"/>
</dbReference>
<dbReference type="InterPro" id="IPR013087">
    <property type="entry name" value="Znf_C2H2_type"/>
</dbReference>
<feature type="region of interest" description="Disordered" evidence="13">
    <location>
        <begin position="278"/>
        <end position="308"/>
    </location>
</feature>
<feature type="domain" description="C2H2-type" evidence="14">
    <location>
        <begin position="680"/>
        <end position="704"/>
    </location>
</feature>
<reference evidence="15" key="3">
    <citation type="submission" date="2025-09" db="UniProtKB">
        <authorList>
            <consortium name="Ensembl"/>
        </authorList>
    </citation>
    <scope>IDENTIFICATION</scope>
</reference>
<keyword evidence="6 12" id="KW-0863">Zinc-finger</keyword>
<dbReference type="GO" id="GO:0001817">
    <property type="term" value="P:regulation of cytokine production"/>
    <property type="evidence" value="ECO:0007669"/>
    <property type="project" value="TreeGrafter"/>
</dbReference>
<comment type="function">
    <text evidence="1">May be involved in transcriptional regulation.</text>
</comment>
<sequence length="704" mass="81397">MSSAQYLREFIKERLTAVCEEIFSEVQQTIVQYEEEINRQHRLLDISRKPDRNSHIIDFPQQRDCNEEEERNSSLDQEDPEPPQIKEEQEELCSSQEGEQLGLKQAEGIIVWTREEQIRVLGTICKPEIKLHRIDLQQQHVCDEEKINRQHRLLDISRKPDRNSHIIDLPQQHDCEEEEGLDEQQVCNQERNSSLDQEDPEPPQIKEEQEELCSSQEGEQLGLKQEAEGIIVWTDEEQLRQMETICKPEIKLHRIDVVQQHAFKEEEVLTDQQVCNQERNSSLDQEDPEPPQIKEKQEELCSSQEGEQLGLKQEAEGIIVWTDEEQLRQMETICKPEIRLHRIDVVQQHAFKEEEVLTDQQIFNQERNSSLDQEDPEPPQIKEEQEELCSSQEGEELGLKQETDTFLISGCHHESSHSEPEPNSEQLLSHSSSEAESRDYEVNGHVDSRSTRNEELKKRHHSQRVNNTPVSVSQSRTDTKNKSVQCDVCGKTLPDKYKLIAHLRVHTGEKPYSCFTCAKRFSNSSALKKHMRIHTGEKPYSCSTCGKRFSDSSAFKTHRRVHTGEKPYCCSTCGKRFATSSTLKTHTRVHTGEKPYCCSMCGKGFNQKSHLDSHARIHTGEKPYPCSTCGKRFADSSGFKTHTRIHTGEKPYCCSTCGKGFIQKSRLDCHIRIHTGEKPYPCSICGKRFVDKVQLKKHMRIHTV</sequence>
<keyword evidence="7" id="KW-0862">Zinc</keyword>
<evidence type="ECO:0000256" key="7">
    <source>
        <dbReference type="ARBA" id="ARBA00022833"/>
    </source>
</evidence>
<dbReference type="InterPro" id="IPR036236">
    <property type="entry name" value="Znf_C2H2_sf"/>
</dbReference>
<feature type="region of interest" description="Disordered" evidence="13">
    <location>
        <begin position="411"/>
        <end position="479"/>
    </location>
</feature>
<dbReference type="PROSITE" id="PS00028">
    <property type="entry name" value="ZINC_FINGER_C2H2_1"/>
    <property type="match status" value="8"/>
</dbReference>
<evidence type="ECO:0000256" key="4">
    <source>
        <dbReference type="ARBA" id="ARBA00022723"/>
    </source>
</evidence>
<feature type="region of interest" description="Disordered" evidence="13">
    <location>
        <begin position="177"/>
        <end position="220"/>
    </location>
</feature>
<feature type="compositionally biased region" description="Basic and acidic residues" evidence="13">
    <location>
        <begin position="433"/>
        <end position="457"/>
    </location>
</feature>
<feature type="compositionally biased region" description="Polar residues" evidence="13">
    <location>
        <begin position="185"/>
        <end position="195"/>
    </location>
</feature>
<proteinExistence type="inferred from homology"/>
<dbReference type="FunFam" id="3.30.160.60:FF:000188">
    <property type="entry name" value="Zinc finger protein 787"/>
    <property type="match status" value="1"/>
</dbReference>
<comment type="similarity">
    <text evidence="3">Belongs to the krueppel C2H2-type zinc-finger protein family.</text>
</comment>
<evidence type="ECO:0000256" key="1">
    <source>
        <dbReference type="ARBA" id="ARBA00003767"/>
    </source>
</evidence>
<feature type="region of interest" description="Disordered" evidence="13">
    <location>
        <begin position="54"/>
        <end position="87"/>
    </location>
</feature>
<dbReference type="FunFam" id="3.30.160.60:FF:000966">
    <property type="entry name" value="ZFP90 zinc finger protein"/>
    <property type="match status" value="1"/>
</dbReference>
<keyword evidence="4" id="KW-0479">Metal-binding</keyword>
<dbReference type="SUPFAM" id="SSF57667">
    <property type="entry name" value="beta-beta-alpha zinc fingers"/>
    <property type="match status" value="5"/>
</dbReference>
<evidence type="ECO:0000256" key="8">
    <source>
        <dbReference type="ARBA" id="ARBA00023015"/>
    </source>
</evidence>
<dbReference type="Gene3D" id="3.30.160.60">
    <property type="entry name" value="Classic Zinc Finger"/>
    <property type="match status" value="8"/>
</dbReference>
<keyword evidence="10" id="KW-0804">Transcription</keyword>
<evidence type="ECO:0000256" key="6">
    <source>
        <dbReference type="ARBA" id="ARBA00022771"/>
    </source>
</evidence>
<dbReference type="Proteomes" id="UP000005207">
    <property type="component" value="Linkage group LG3"/>
</dbReference>
<evidence type="ECO:0000313" key="16">
    <source>
        <dbReference type="Proteomes" id="UP000005207"/>
    </source>
</evidence>
<keyword evidence="5" id="KW-0677">Repeat</keyword>
<evidence type="ECO:0000256" key="9">
    <source>
        <dbReference type="ARBA" id="ARBA00023125"/>
    </source>
</evidence>
<reference evidence="15" key="2">
    <citation type="submission" date="2025-08" db="UniProtKB">
        <authorList>
            <consortium name="Ensembl"/>
        </authorList>
    </citation>
    <scope>IDENTIFICATION</scope>
</reference>
<evidence type="ECO:0000256" key="10">
    <source>
        <dbReference type="ARBA" id="ARBA00023163"/>
    </source>
</evidence>
<name>A0A669DPG2_ORENI</name>
<dbReference type="GO" id="GO:0008270">
    <property type="term" value="F:zinc ion binding"/>
    <property type="evidence" value="ECO:0007669"/>
    <property type="project" value="UniProtKB-KW"/>
</dbReference>
<gene>
    <name evidence="15" type="primary">LOC100695786</name>
</gene>
<dbReference type="Ensembl" id="ENSONIT00000038547.1">
    <property type="protein sequence ID" value="ENSONIP00000061293.1"/>
    <property type="gene ID" value="ENSONIG00000033421.1"/>
</dbReference>
<comment type="subcellular location">
    <subcellularLocation>
        <location evidence="2">Nucleus</location>
    </subcellularLocation>
</comment>
<dbReference type="SMART" id="SM00355">
    <property type="entry name" value="ZnF_C2H2"/>
    <property type="match status" value="8"/>
</dbReference>
<feature type="compositionally biased region" description="Polar residues" evidence="13">
    <location>
        <begin position="464"/>
        <end position="476"/>
    </location>
</feature>
<dbReference type="FunFam" id="3.30.160.60:FF:001498">
    <property type="entry name" value="Zinc finger protein 404"/>
    <property type="match status" value="1"/>
</dbReference>
<feature type="domain" description="C2H2-type" evidence="14">
    <location>
        <begin position="652"/>
        <end position="679"/>
    </location>
</feature>
<keyword evidence="16" id="KW-1185">Reference proteome</keyword>
<evidence type="ECO:0000256" key="3">
    <source>
        <dbReference type="ARBA" id="ARBA00006991"/>
    </source>
</evidence>
<feature type="domain" description="C2H2-type" evidence="14">
    <location>
        <begin position="624"/>
        <end position="651"/>
    </location>
</feature>
<organism evidence="15 16">
    <name type="scientific">Oreochromis niloticus</name>
    <name type="common">Nile tilapia</name>
    <name type="synonym">Tilapia nilotica</name>
    <dbReference type="NCBI Taxonomy" id="8128"/>
    <lineage>
        <taxon>Eukaryota</taxon>
        <taxon>Metazoa</taxon>
        <taxon>Chordata</taxon>
        <taxon>Craniata</taxon>
        <taxon>Vertebrata</taxon>
        <taxon>Euteleostomi</taxon>
        <taxon>Actinopterygii</taxon>
        <taxon>Neopterygii</taxon>
        <taxon>Teleostei</taxon>
        <taxon>Neoteleostei</taxon>
        <taxon>Acanthomorphata</taxon>
        <taxon>Ovalentaria</taxon>
        <taxon>Cichlomorphae</taxon>
        <taxon>Cichliformes</taxon>
        <taxon>Cichlidae</taxon>
        <taxon>African cichlids</taxon>
        <taxon>Pseudocrenilabrinae</taxon>
        <taxon>Oreochromini</taxon>
        <taxon>Oreochromis</taxon>
    </lineage>
</organism>